<comment type="caution">
    <text evidence="1">The sequence shown here is derived from an EMBL/GenBank/DDBJ whole genome shotgun (WGS) entry which is preliminary data.</text>
</comment>
<dbReference type="GO" id="GO:0006508">
    <property type="term" value="P:proteolysis"/>
    <property type="evidence" value="ECO:0007669"/>
    <property type="project" value="InterPro"/>
</dbReference>
<evidence type="ECO:0008006" key="3">
    <source>
        <dbReference type="Google" id="ProtNLM"/>
    </source>
</evidence>
<dbReference type="PANTHER" id="PTHR33471">
    <property type="entry name" value="ATP-DEPENDENT ZINC METALLOPROTEASE-RELATED"/>
    <property type="match status" value="1"/>
</dbReference>
<dbReference type="GO" id="GO:0004176">
    <property type="term" value="F:ATP-dependent peptidase activity"/>
    <property type="evidence" value="ECO:0007669"/>
    <property type="project" value="InterPro"/>
</dbReference>
<dbReference type="Proteomes" id="UP001222027">
    <property type="component" value="Unassembled WGS sequence"/>
</dbReference>
<sequence>MSLTFCYHGPLHLKLRLFTVRAVNSPEPAVDSIDSGSLRLQLLERVDEELKKGNERGALSLIKDTHGKPGGLRCFGTARQVPQRLYSLDELKLNGIDTSSFLSPIDVTLGSIERNLQLAAVLGGVSAWFTLGFSPAQILYFSLGLLFLWSLDLIYFDGGVRNLVLDTIGHRLSQKYHHRVLEHEAGHFLIAYLLGVLPKGYTLSSLEALIKERSLNVQAGTAFVDFEFIEEINTGKVSAKMLNRFSCIALAGVAAEYLLFGYSEGGLADIDKLDTLLKSLGFTQKKADSQVRWAVLNTILLLRRHEKARSQLAEAMSLGKSVGSCIDVIENTIDAADV</sequence>
<dbReference type="GO" id="GO:0004222">
    <property type="term" value="F:metalloendopeptidase activity"/>
    <property type="evidence" value="ECO:0007669"/>
    <property type="project" value="InterPro"/>
</dbReference>
<evidence type="ECO:0000313" key="1">
    <source>
        <dbReference type="EMBL" id="KAJ8493278.1"/>
    </source>
</evidence>
<gene>
    <name evidence="1" type="ORF">OPV22_014999</name>
</gene>
<reference evidence="1 2" key="1">
    <citation type="submission" date="2022-12" db="EMBL/GenBank/DDBJ databases">
        <title>Chromosome-scale assembly of the Ensete ventricosum genome.</title>
        <authorList>
            <person name="Dussert Y."/>
            <person name="Stocks J."/>
            <person name="Wendawek A."/>
            <person name="Woldeyes F."/>
            <person name="Nichols R.A."/>
            <person name="Borrell J.S."/>
        </authorList>
    </citation>
    <scope>NUCLEOTIDE SEQUENCE [LARGE SCALE GENOMIC DNA]</scope>
    <source>
        <strain evidence="2">cv. Maze</strain>
        <tissue evidence="1">Seeds</tissue>
    </source>
</reference>
<dbReference type="InterPro" id="IPR037219">
    <property type="entry name" value="Peptidase_M41-like"/>
</dbReference>
<organism evidence="1 2">
    <name type="scientific">Ensete ventricosum</name>
    <name type="common">Abyssinian banana</name>
    <name type="synonym">Musa ensete</name>
    <dbReference type="NCBI Taxonomy" id="4639"/>
    <lineage>
        <taxon>Eukaryota</taxon>
        <taxon>Viridiplantae</taxon>
        <taxon>Streptophyta</taxon>
        <taxon>Embryophyta</taxon>
        <taxon>Tracheophyta</taxon>
        <taxon>Spermatophyta</taxon>
        <taxon>Magnoliopsida</taxon>
        <taxon>Liliopsida</taxon>
        <taxon>Zingiberales</taxon>
        <taxon>Musaceae</taxon>
        <taxon>Ensete</taxon>
    </lineage>
</organism>
<name>A0AAV8R4J1_ENSVE</name>
<dbReference type="PANTHER" id="PTHR33471:SF1">
    <property type="entry name" value="OS01G0382700 PROTEIN"/>
    <property type="match status" value="1"/>
</dbReference>
<dbReference type="EMBL" id="JAQQAF010000004">
    <property type="protein sequence ID" value="KAJ8493278.1"/>
    <property type="molecule type" value="Genomic_DNA"/>
</dbReference>
<accession>A0AAV8R4J1</accession>
<dbReference type="Gene3D" id="1.20.58.760">
    <property type="entry name" value="Peptidase M41"/>
    <property type="match status" value="1"/>
</dbReference>
<evidence type="ECO:0000313" key="2">
    <source>
        <dbReference type="Proteomes" id="UP001222027"/>
    </source>
</evidence>
<dbReference type="AlphaFoldDB" id="A0AAV8R4J1"/>
<keyword evidence="2" id="KW-1185">Reference proteome</keyword>
<dbReference type="SUPFAM" id="SSF140990">
    <property type="entry name" value="FtsH protease domain-like"/>
    <property type="match status" value="1"/>
</dbReference>
<dbReference type="FunFam" id="1.20.58.760:FF:000009">
    <property type="entry name" value="Translation initiation factor 3 subunit I"/>
    <property type="match status" value="1"/>
</dbReference>
<proteinExistence type="predicted"/>
<protein>
    <recommendedName>
        <fullName evidence="3">Peptidase M41 domain-containing protein</fullName>
    </recommendedName>
</protein>
<dbReference type="GO" id="GO:0005524">
    <property type="term" value="F:ATP binding"/>
    <property type="evidence" value="ECO:0007669"/>
    <property type="project" value="InterPro"/>
</dbReference>